<accession>A0A193BUM6</accession>
<dbReference type="EMBL" id="CP016174">
    <property type="protein sequence ID" value="ANN15917.1"/>
    <property type="molecule type" value="Genomic_DNA"/>
</dbReference>
<protein>
    <recommendedName>
        <fullName evidence="3">N-acetyltransferase domain-containing protein</fullName>
    </recommendedName>
</protein>
<dbReference type="InterPro" id="IPR016181">
    <property type="entry name" value="Acyl_CoA_acyltransferase"/>
</dbReference>
<reference evidence="1 2" key="1">
    <citation type="journal article" date="2015" name="Genome Announc.">
        <title>Draft Genome Sequence of Norvancomycin-Producing Strain Amycolatopsis orientalis CPCC200066.</title>
        <authorList>
            <person name="Lei X."/>
            <person name="Yuan F."/>
            <person name="Shi Y."/>
            <person name="Li X."/>
            <person name="Wang L."/>
            <person name="Hong B."/>
        </authorList>
    </citation>
    <scope>NUCLEOTIDE SEQUENCE [LARGE SCALE GENOMIC DNA]</scope>
    <source>
        <strain evidence="1 2">B-37</strain>
    </source>
</reference>
<gene>
    <name evidence="1" type="ORF">SD37_09860</name>
</gene>
<sequence length="73" mass="8531">MRSTDRNKRAGSRLLDHHHRILDERGQDVYGEASSKELVGFFARHGYSKLGQPVTLDRQDLVQPIWREARRTD</sequence>
<dbReference type="Proteomes" id="UP000093695">
    <property type="component" value="Chromosome"/>
</dbReference>
<dbReference type="KEGG" id="aori:SD37_09860"/>
<evidence type="ECO:0000313" key="1">
    <source>
        <dbReference type="EMBL" id="ANN15917.1"/>
    </source>
</evidence>
<dbReference type="Gene3D" id="3.40.630.30">
    <property type="match status" value="1"/>
</dbReference>
<dbReference type="AlphaFoldDB" id="A0A193BUM6"/>
<evidence type="ECO:0000313" key="2">
    <source>
        <dbReference type="Proteomes" id="UP000093695"/>
    </source>
</evidence>
<dbReference type="RefSeq" id="WP_065912782.1">
    <property type="nucleotide sequence ID" value="NZ_CP016174.1"/>
</dbReference>
<dbReference type="SUPFAM" id="SSF55729">
    <property type="entry name" value="Acyl-CoA N-acyltransferases (Nat)"/>
    <property type="match status" value="1"/>
</dbReference>
<evidence type="ECO:0008006" key="3">
    <source>
        <dbReference type="Google" id="ProtNLM"/>
    </source>
</evidence>
<name>A0A193BUM6_AMYOR</name>
<keyword evidence="2" id="KW-1185">Reference proteome</keyword>
<proteinExistence type="predicted"/>
<organism evidence="1 2">
    <name type="scientific">Amycolatopsis orientalis</name>
    <name type="common">Nocardia orientalis</name>
    <dbReference type="NCBI Taxonomy" id="31958"/>
    <lineage>
        <taxon>Bacteria</taxon>
        <taxon>Bacillati</taxon>
        <taxon>Actinomycetota</taxon>
        <taxon>Actinomycetes</taxon>
        <taxon>Pseudonocardiales</taxon>
        <taxon>Pseudonocardiaceae</taxon>
        <taxon>Amycolatopsis</taxon>
    </lineage>
</organism>